<dbReference type="AlphaFoldDB" id="A0A2I0KY93"/>
<name>A0A2I0KY93_PUNGR</name>
<feature type="region of interest" description="Disordered" evidence="1">
    <location>
        <begin position="1"/>
        <end position="20"/>
    </location>
</feature>
<sequence>MALPEAPSGALLQGHWLPTPKRPSEEVVVVVWFQSCQVDPSRLAKITKNRAHPGTDPTWQFLGRTSQRWLPMVFCCKVGSSDS</sequence>
<organism evidence="2 3">
    <name type="scientific">Punica granatum</name>
    <name type="common">Pomegranate</name>
    <dbReference type="NCBI Taxonomy" id="22663"/>
    <lineage>
        <taxon>Eukaryota</taxon>
        <taxon>Viridiplantae</taxon>
        <taxon>Streptophyta</taxon>
        <taxon>Embryophyta</taxon>
        <taxon>Tracheophyta</taxon>
        <taxon>Spermatophyta</taxon>
        <taxon>Magnoliopsida</taxon>
        <taxon>eudicotyledons</taxon>
        <taxon>Gunneridae</taxon>
        <taxon>Pentapetalae</taxon>
        <taxon>rosids</taxon>
        <taxon>malvids</taxon>
        <taxon>Myrtales</taxon>
        <taxon>Lythraceae</taxon>
        <taxon>Punica</taxon>
    </lineage>
</organism>
<protein>
    <submittedName>
        <fullName evidence="2">Uncharacterized protein</fullName>
    </submittedName>
</protein>
<proteinExistence type="predicted"/>
<dbReference type="Proteomes" id="UP000233551">
    <property type="component" value="Unassembled WGS sequence"/>
</dbReference>
<accession>A0A2I0KY93</accession>
<gene>
    <name evidence="2" type="ORF">CRG98_006157</name>
</gene>
<dbReference type="EMBL" id="PGOL01000274">
    <property type="protein sequence ID" value="PKI73449.1"/>
    <property type="molecule type" value="Genomic_DNA"/>
</dbReference>
<reference evidence="2 3" key="1">
    <citation type="submission" date="2017-11" db="EMBL/GenBank/DDBJ databases">
        <title>De-novo sequencing of pomegranate (Punica granatum L.) genome.</title>
        <authorList>
            <person name="Akparov Z."/>
            <person name="Amiraslanov A."/>
            <person name="Hajiyeva S."/>
            <person name="Abbasov M."/>
            <person name="Kaur K."/>
            <person name="Hamwieh A."/>
            <person name="Solovyev V."/>
            <person name="Salamov A."/>
            <person name="Braich B."/>
            <person name="Kosarev P."/>
            <person name="Mahmoud A."/>
            <person name="Hajiyev E."/>
            <person name="Babayeva S."/>
            <person name="Izzatullayeva V."/>
            <person name="Mammadov A."/>
            <person name="Mammadov A."/>
            <person name="Sharifova S."/>
            <person name="Ojaghi J."/>
            <person name="Eynullazada K."/>
            <person name="Bayramov B."/>
            <person name="Abdulazimova A."/>
            <person name="Shahmuradov I."/>
        </authorList>
    </citation>
    <scope>NUCLEOTIDE SEQUENCE [LARGE SCALE GENOMIC DNA]</scope>
    <source>
        <strain evidence="3">cv. AG2017</strain>
        <tissue evidence="2">Leaf</tissue>
    </source>
</reference>
<keyword evidence="3" id="KW-1185">Reference proteome</keyword>
<evidence type="ECO:0000313" key="3">
    <source>
        <dbReference type="Proteomes" id="UP000233551"/>
    </source>
</evidence>
<comment type="caution">
    <text evidence="2">The sequence shown here is derived from an EMBL/GenBank/DDBJ whole genome shotgun (WGS) entry which is preliminary data.</text>
</comment>
<evidence type="ECO:0000313" key="2">
    <source>
        <dbReference type="EMBL" id="PKI73449.1"/>
    </source>
</evidence>
<evidence type="ECO:0000256" key="1">
    <source>
        <dbReference type="SAM" id="MobiDB-lite"/>
    </source>
</evidence>